<keyword evidence="1" id="KW-0285">Flavoprotein</keyword>
<sequence>MLVLGVCGSCASSKRTRVLIETALKSAVVCGEDITTDLIDLSEVKIDFCDGRPYEEYSESTKKVLKKIKHADAYLFGSPMYRGSMTGALKNLIDLIPNDFLKGKASGLVATGGSDHHYLGLDLGFRTAMAFFQVHTIPGILYHSRFTVKDGQIIEDNVKEQAENFGKDLVELASITRGKVLGPSIY</sequence>
<evidence type="ECO:0000256" key="3">
    <source>
        <dbReference type="ARBA" id="ARBA00023002"/>
    </source>
</evidence>
<dbReference type="Pfam" id="PF03358">
    <property type="entry name" value="FMN_red"/>
    <property type="match status" value="1"/>
</dbReference>
<dbReference type="InterPro" id="IPR005025">
    <property type="entry name" value="FMN_Rdtase-like_dom"/>
</dbReference>
<feature type="domain" description="NADPH-dependent FMN reductase-like" evidence="4">
    <location>
        <begin position="1"/>
        <end position="140"/>
    </location>
</feature>
<protein>
    <submittedName>
        <fullName evidence="5">NADPH-dependent oxidoreductase</fullName>
    </submittedName>
</protein>
<dbReference type="GO" id="GO:0016491">
    <property type="term" value="F:oxidoreductase activity"/>
    <property type="evidence" value="ECO:0007669"/>
    <property type="project" value="UniProtKB-KW"/>
</dbReference>
<evidence type="ECO:0000313" key="6">
    <source>
        <dbReference type="Proteomes" id="UP000262939"/>
    </source>
</evidence>
<gene>
    <name evidence="5" type="ORF">D0466_03595</name>
</gene>
<accession>A0A372LFF2</accession>
<name>A0A372LFF2_9BACI</name>
<dbReference type="RefSeq" id="WP_117321184.1">
    <property type="nucleotide sequence ID" value="NZ_QVTD01000003.1"/>
</dbReference>
<evidence type="ECO:0000256" key="1">
    <source>
        <dbReference type="ARBA" id="ARBA00022630"/>
    </source>
</evidence>
<dbReference type="InterPro" id="IPR051814">
    <property type="entry name" value="NAD(P)H-dep_FMN_reductase"/>
</dbReference>
<organism evidence="5 6">
    <name type="scientific">Peribacillus glennii</name>
    <dbReference type="NCBI Taxonomy" id="2303991"/>
    <lineage>
        <taxon>Bacteria</taxon>
        <taxon>Bacillati</taxon>
        <taxon>Bacillota</taxon>
        <taxon>Bacilli</taxon>
        <taxon>Bacillales</taxon>
        <taxon>Bacillaceae</taxon>
        <taxon>Peribacillus</taxon>
    </lineage>
</organism>
<dbReference type="PANTHER" id="PTHR43408:SF2">
    <property type="entry name" value="FMN REDUCTASE (NADPH)"/>
    <property type="match status" value="1"/>
</dbReference>
<evidence type="ECO:0000313" key="5">
    <source>
        <dbReference type="EMBL" id="RFU65008.1"/>
    </source>
</evidence>
<reference evidence="5 6" key="1">
    <citation type="submission" date="2018-08" db="EMBL/GenBank/DDBJ databases">
        <title>Bacillus chawlae sp. nov., Bacillus glennii sp. nov., and Bacillus saganii sp. nov. Isolated from the Vehicle Assembly Building at Kennedy Space Center where the Viking Spacecraft were Assembled.</title>
        <authorList>
            <person name="Seuylemezian A."/>
            <person name="Vaishampayan P."/>
        </authorList>
    </citation>
    <scope>NUCLEOTIDE SEQUENCE [LARGE SCALE GENOMIC DNA]</scope>
    <source>
        <strain evidence="5 6">V44-8</strain>
    </source>
</reference>
<keyword evidence="6" id="KW-1185">Reference proteome</keyword>
<dbReference type="InterPro" id="IPR029039">
    <property type="entry name" value="Flavoprotein-like_sf"/>
</dbReference>
<keyword evidence="3" id="KW-0560">Oxidoreductase</keyword>
<dbReference type="OrthoDB" id="1643408at2"/>
<dbReference type="SUPFAM" id="SSF52218">
    <property type="entry name" value="Flavoproteins"/>
    <property type="match status" value="1"/>
</dbReference>
<evidence type="ECO:0000259" key="4">
    <source>
        <dbReference type="Pfam" id="PF03358"/>
    </source>
</evidence>
<dbReference type="PANTHER" id="PTHR43408">
    <property type="entry name" value="FMN REDUCTASE (NADPH)"/>
    <property type="match status" value="1"/>
</dbReference>
<proteinExistence type="predicted"/>
<keyword evidence="2" id="KW-0288">FMN</keyword>
<dbReference type="Gene3D" id="3.40.50.360">
    <property type="match status" value="1"/>
</dbReference>
<comment type="caution">
    <text evidence="5">The sequence shown here is derived from an EMBL/GenBank/DDBJ whole genome shotgun (WGS) entry which is preliminary data.</text>
</comment>
<evidence type="ECO:0000256" key="2">
    <source>
        <dbReference type="ARBA" id="ARBA00022643"/>
    </source>
</evidence>
<dbReference type="EMBL" id="QVTD01000003">
    <property type="protein sequence ID" value="RFU65008.1"/>
    <property type="molecule type" value="Genomic_DNA"/>
</dbReference>
<dbReference type="AlphaFoldDB" id="A0A372LFF2"/>
<dbReference type="Proteomes" id="UP000262939">
    <property type="component" value="Unassembled WGS sequence"/>
</dbReference>